<evidence type="ECO:0000313" key="3">
    <source>
        <dbReference type="Proteomes" id="UP001302676"/>
    </source>
</evidence>
<sequence length="142" mass="15969">MAYGETRARTGLTTFLLASSALVWVSAVIVLGILAYYVSTGWKGDHIIYELVIAVLTTAFFPLAFFLVISPGSILLFNLIFSYLWLVAVSFTASDWSYSHSNLLLTAEAFSFIAFFFLFFNILYDWHYGFYRPAARSGRAVV</sequence>
<evidence type="ECO:0000313" key="2">
    <source>
        <dbReference type="EMBL" id="KAK4142743.1"/>
    </source>
</evidence>
<keyword evidence="1" id="KW-0472">Membrane</keyword>
<dbReference type="EMBL" id="MU853594">
    <property type="protein sequence ID" value="KAK4142743.1"/>
    <property type="molecule type" value="Genomic_DNA"/>
</dbReference>
<evidence type="ECO:0008006" key="4">
    <source>
        <dbReference type="Google" id="ProtNLM"/>
    </source>
</evidence>
<feature type="transmembrane region" description="Helical" evidence="1">
    <location>
        <begin position="105"/>
        <end position="124"/>
    </location>
</feature>
<reference evidence="2" key="2">
    <citation type="submission" date="2023-05" db="EMBL/GenBank/DDBJ databases">
        <authorList>
            <consortium name="Lawrence Berkeley National Laboratory"/>
            <person name="Steindorff A."/>
            <person name="Hensen N."/>
            <person name="Bonometti L."/>
            <person name="Westerberg I."/>
            <person name="Brannstrom I.O."/>
            <person name="Guillou S."/>
            <person name="Cros-Aarteil S."/>
            <person name="Calhoun S."/>
            <person name="Haridas S."/>
            <person name="Kuo A."/>
            <person name="Mondo S."/>
            <person name="Pangilinan J."/>
            <person name="Riley R."/>
            <person name="Labutti K."/>
            <person name="Andreopoulos B."/>
            <person name="Lipzen A."/>
            <person name="Chen C."/>
            <person name="Yanf M."/>
            <person name="Daum C."/>
            <person name="Ng V."/>
            <person name="Clum A."/>
            <person name="Ohm R."/>
            <person name="Martin F."/>
            <person name="Silar P."/>
            <person name="Natvig D."/>
            <person name="Lalanne C."/>
            <person name="Gautier V."/>
            <person name="Ament-Velasquez S.L."/>
            <person name="Kruys A."/>
            <person name="Hutchinson M.I."/>
            <person name="Powell A.J."/>
            <person name="Barry K."/>
            <person name="Miller A.N."/>
            <person name="Grigoriev I.V."/>
            <person name="Debuchy R."/>
            <person name="Gladieux P."/>
            <person name="Thoren M.H."/>
            <person name="Johannesson H."/>
        </authorList>
    </citation>
    <scope>NUCLEOTIDE SEQUENCE</scope>
    <source>
        <strain evidence="2">CBS 141.50</strain>
    </source>
</reference>
<dbReference type="AlphaFoldDB" id="A0AAN6V0R2"/>
<gene>
    <name evidence="2" type="ORF">C8A04DRAFT_29700</name>
</gene>
<feature type="transmembrane region" description="Helical" evidence="1">
    <location>
        <begin position="47"/>
        <end position="68"/>
    </location>
</feature>
<evidence type="ECO:0000256" key="1">
    <source>
        <dbReference type="SAM" id="Phobius"/>
    </source>
</evidence>
<dbReference type="RefSeq" id="XP_062636114.1">
    <property type="nucleotide sequence ID" value="XM_062781105.1"/>
</dbReference>
<feature type="transmembrane region" description="Helical" evidence="1">
    <location>
        <begin position="75"/>
        <end position="93"/>
    </location>
</feature>
<proteinExistence type="predicted"/>
<dbReference type="PANTHER" id="PTHR39608">
    <property type="entry name" value="INTEGRAL MEMBRANE PROTEIN (AFU_ORTHOLOGUE AFUA_5G08640)"/>
    <property type="match status" value="1"/>
</dbReference>
<keyword evidence="1" id="KW-0812">Transmembrane</keyword>
<dbReference type="GeneID" id="87817718"/>
<dbReference type="Proteomes" id="UP001302676">
    <property type="component" value="Unassembled WGS sequence"/>
</dbReference>
<name>A0AAN6V0R2_9PEZI</name>
<keyword evidence="1" id="KW-1133">Transmembrane helix</keyword>
<reference evidence="2" key="1">
    <citation type="journal article" date="2023" name="Mol. Phylogenet. Evol.">
        <title>Genome-scale phylogeny and comparative genomics of the fungal order Sordariales.</title>
        <authorList>
            <person name="Hensen N."/>
            <person name="Bonometti L."/>
            <person name="Westerberg I."/>
            <person name="Brannstrom I.O."/>
            <person name="Guillou S."/>
            <person name="Cros-Aarteil S."/>
            <person name="Calhoun S."/>
            <person name="Haridas S."/>
            <person name="Kuo A."/>
            <person name="Mondo S."/>
            <person name="Pangilinan J."/>
            <person name="Riley R."/>
            <person name="LaButti K."/>
            <person name="Andreopoulos B."/>
            <person name="Lipzen A."/>
            <person name="Chen C."/>
            <person name="Yan M."/>
            <person name="Daum C."/>
            <person name="Ng V."/>
            <person name="Clum A."/>
            <person name="Steindorff A."/>
            <person name="Ohm R.A."/>
            <person name="Martin F."/>
            <person name="Silar P."/>
            <person name="Natvig D.O."/>
            <person name="Lalanne C."/>
            <person name="Gautier V."/>
            <person name="Ament-Velasquez S.L."/>
            <person name="Kruys A."/>
            <person name="Hutchinson M.I."/>
            <person name="Powell A.J."/>
            <person name="Barry K."/>
            <person name="Miller A.N."/>
            <person name="Grigoriev I.V."/>
            <person name="Debuchy R."/>
            <person name="Gladieux P."/>
            <person name="Hiltunen Thoren M."/>
            <person name="Johannesson H."/>
        </authorList>
    </citation>
    <scope>NUCLEOTIDE SEQUENCE</scope>
    <source>
        <strain evidence="2">CBS 141.50</strain>
    </source>
</reference>
<accession>A0AAN6V0R2</accession>
<feature type="transmembrane region" description="Helical" evidence="1">
    <location>
        <begin position="12"/>
        <end position="35"/>
    </location>
</feature>
<organism evidence="2 3">
    <name type="scientific">Dichotomopilus funicola</name>
    <dbReference type="NCBI Taxonomy" id="1934379"/>
    <lineage>
        <taxon>Eukaryota</taxon>
        <taxon>Fungi</taxon>
        <taxon>Dikarya</taxon>
        <taxon>Ascomycota</taxon>
        <taxon>Pezizomycotina</taxon>
        <taxon>Sordariomycetes</taxon>
        <taxon>Sordariomycetidae</taxon>
        <taxon>Sordariales</taxon>
        <taxon>Chaetomiaceae</taxon>
        <taxon>Dichotomopilus</taxon>
    </lineage>
</organism>
<comment type="caution">
    <text evidence="2">The sequence shown here is derived from an EMBL/GenBank/DDBJ whole genome shotgun (WGS) entry which is preliminary data.</text>
</comment>
<keyword evidence="3" id="KW-1185">Reference proteome</keyword>
<dbReference type="PANTHER" id="PTHR39608:SF2">
    <property type="entry name" value="MARVEL DOMAIN-CONTAINING PROTEIN"/>
    <property type="match status" value="1"/>
</dbReference>
<protein>
    <recommendedName>
        <fullName evidence="4">MARVEL domain-containing protein</fullName>
    </recommendedName>
</protein>